<dbReference type="Gene3D" id="1.10.490.10">
    <property type="entry name" value="Globins"/>
    <property type="match status" value="1"/>
</dbReference>
<evidence type="ECO:0000259" key="2">
    <source>
        <dbReference type="PROSITE" id="PS50883"/>
    </source>
</evidence>
<dbReference type="InterPro" id="IPR050706">
    <property type="entry name" value="Cyclic-di-GMP_PDE-like"/>
</dbReference>
<dbReference type="STRING" id="416944.SAMN05421548_112148"/>
<dbReference type="Gene3D" id="3.20.20.450">
    <property type="entry name" value="EAL domain"/>
    <property type="match status" value="1"/>
</dbReference>
<dbReference type="SUPFAM" id="SSF46458">
    <property type="entry name" value="Globin-like"/>
    <property type="match status" value="1"/>
</dbReference>
<dbReference type="SUPFAM" id="SSF141868">
    <property type="entry name" value="EAL domain-like"/>
    <property type="match status" value="1"/>
</dbReference>
<dbReference type="Pfam" id="PF13185">
    <property type="entry name" value="GAF_2"/>
    <property type="match status" value="1"/>
</dbReference>
<organism evidence="3 4">
    <name type="scientific">Paraburkholderia lycopersici</name>
    <dbReference type="NCBI Taxonomy" id="416944"/>
    <lineage>
        <taxon>Bacteria</taxon>
        <taxon>Pseudomonadati</taxon>
        <taxon>Pseudomonadota</taxon>
        <taxon>Betaproteobacteria</taxon>
        <taxon>Burkholderiales</taxon>
        <taxon>Burkholderiaceae</taxon>
        <taxon>Paraburkholderia</taxon>
    </lineage>
</organism>
<dbReference type="SUPFAM" id="SSF55781">
    <property type="entry name" value="GAF domain-like"/>
    <property type="match status" value="1"/>
</dbReference>
<dbReference type="AlphaFoldDB" id="A0A1G6QX59"/>
<evidence type="ECO:0000313" key="3">
    <source>
        <dbReference type="EMBL" id="SDC96861.1"/>
    </source>
</evidence>
<name>A0A1G6QX59_9BURK</name>
<dbReference type="OrthoDB" id="9047525at2"/>
<proteinExistence type="predicted"/>
<reference evidence="4" key="1">
    <citation type="submission" date="2016-09" db="EMBL/GenBank/DDBJ databases">
        <authorList>
            <person name="Varghese N."/>
            <person name="Submissions S."/>
        </authorList>
    </citation>
    <scope>NUCLEOTIDE SEQUENCE [LARGE SCALE GENOMIC DNA]</scope>
    <source>
        <strain evidence="4">TNe-862</strain>
    </source>
</reference>
<dbReference type="PANTHER" id="PTHR33121:SF70">
    <property type="entry name" value="SIGNALING PROTEIN YKOW"/>
    <property type="match status" value="1"/>
</dbReference>
<dbReference type="RefSeq" id="WP_091997863.1">
    <property type="nucleotide sequence ID" value="NZ_FMYQ01000012.1"/>
</dbReference>
<dbReference type="InterPro" id="IPR001633">
    <property type="entry name" value="EAL_dom"/>
</dbReference>
<dbReference type="PROSITE" id="PS50883">
    <property type="entry name" value="EAL"/>
    <property type="match status" value="1"/>
</dbReference>
<dbReference type="Gene3D" id="3.30.450.40">
    <property type="match status" value="1"/>
</dbReference>
<dbReference type="GO" id="GO:0019825">
    <property type="term" value="F:oxygen binding"/>
    <property type="evidence" value="ECO:0007669"/>
    <property type="project" value="InterPro"/>
</dbReference>
<evidence type="ECO:0000313" key="4">
    <source>
        <dbReference type="Proteomes" id="UP000198908"/>
    </source>
</evidence>
<dbReference type="InterPro" id="IPR044398">
    <property type="entry name" value="Globin-sensor_dom"/>
</dbReference>
<keyword evidence="4" id="KW-1185">Reference proteome</keyword>
<sequence length="714" mass="78926">MNELHAPNNHAPAISREPDHATDTGFSDLYGPRARSLIGAVHNVLEQRIPDVIALFYSRLGRLDVARRLLDMLPESELNRLHMQQIENLKLLASPELTYEAHYDRAIRVGRTHAIVGLSRQELVRSRGVLFGALQDCIDGSICREALSVLSRRLNRDLACQLEAYEELQEARQRVVLEVTQLAWAAQSYSELIRRLVGILGSLEEVAACAIGRPDHMGILRFEAVSGERMARYLAAGEQSNYSISIREDVTGQGPAGRGWRSGKPERVLNFQTDPCAAIWRDAARREGFRSSVSIPIRDPGHDPLAILSLYSPFPGGYSGAGQCLFVDLLQTVLGFAIARIQAAEGAARTVPFGIRQRWIALMRSDGLEMYYQPIMDLASGSINKVEVLARLRDGDRLVTPGEFLGVLSADDYFTLYVRGLKQALGQRNRWLQAGFDIGLSVNLPTEALQDKRYFQATQDALEEFSCAARHLTLEVLETERVPTGAGTRDEFGKFKDMGVLLAEDDLGSGHSSLARLNELPFDFVKIDRSIVGFANRGALDPLRFVYQLTRLGHSLGMSVVAEGVEDAALLPALQILGADAVQGYAISRPMPAANFTTWMQARSGTPATECLSNSYVKLAKLILWEERLALQVRDPASIQWLRNADANPDSASLPVDEHDGSARAGTLADAQEPLGHRPFEAQWQRDLARLALRCGMQSPDYRTARDRIAAEFA</sequence>
<dbReference type="InterPro" id="IPR003018">
    <property type="entry name" value="GAF"/>
</dbReference>
<dbReference type="InterPro" id="IPR009050">
    <property type="entry name" value="Globin-like_sf"/>
</dbReference>
<protein>
    <submittedName>
        <fullName evidence="3">EAL domain, c-di-GMP-specific phosphodiesterase class I (Or its enzymatically inactive variant)</fullName>
    </submittedName>
</protein>
<dbReference type="GO" id="GO:0071111">
    <property type="term" value="F:cyclic-guanylate-specific phosphodiesterase activity"/>
    <property type="evidence" value="ECO:0007669"/>
    <property type="project" value="InterPro"/>
</dbReference>
<dbReference type="SMART" id="SM00052">
    <property type="entry name" value="EAL"/>
    <property type="match status" value="1"/>
</dbReference>
<feature type="region of interest" description="Disordered" evidence="1">
    <location>
        <begin position="1"/>
        <end position="26"/>
    </location>
</feature>
<gene>
    <name evidence="3" type="ORF">SAMN05421548_112148</name>
</gene>
<feature type="domain" description="EAL" evidence="2">
    <location>
        <begin position="352"/>
        <end position="604"/>
    </location>
</feature>
<dbReference type="InterPro" id="IPR029016">
    <property type="entry name" value="GAF-like_dom_sf"/>
</dbReference>
<accession>A0A1G6QX59</accession>
<dbReference type="Proteomes" id="UP000198908">
    <property type="component" value="Unassembled WGS sequence"/>
</dbReference>
<dbReference type="GO" id="GO:0020037">
    <property type="term" value="F:heme binding"/>
    <property type="evidence" value="ECO:0007669"/>
    <property type="project" value="InterPro"/>
</dbReference>
<dbReference type="EMBL" id="FMYQ01000012">
    <property type="protein sequence ID" value="SDC96861.1"/>
    <property type="molecule type" value="Genomic_DNA"/>
</dbReference>
<dbReference type="InterPro" id="IPR035919">
    <property type="entry name" value="EAL_sf"/>
</dbReference>
<evidence type="ECO:0000256" key="1">
    <source>
        <dbReference type="SAM" id="MobiDB-lite"/>
    </source>
</evidence>
<dbReference type="PANTHER" id="PTHR33121">
    <property type="entry name" value="CYCLIC DI-GMP PHOSPHODIESTERASE PDEF"/>
    <property type="match status" value="1"/>
</dbReference>
<dbReference type="Pfam" id="PF11563">
    <property type="entry name" value="Protoglobin"/>
    <property type="match status" value="1"/>
</dbReference>
<dbReference type="InterPro" id="IPR012292">
    <property type="entry name" value="Globin/Proto"/>
</dbReference>
<dbReference type="CDD" id="cd01948">
    <property type="entry name" value="EAL"/>
    <property type="match status" value="1"/>
</dbReference>
<dbReference type="Pfam" id="PF00563">
    <property type="entry name" value="EAL"/>
    <property type="match status" value="1"/>
</dbReference>